<dbReference type="SUPFAM" id="SSF56300">
    <property type="entry name" value="Metallo-dependent phosphatases"/>
    <property type="match status" value="1"/>
</dbReference>
<feature type="domain" description="Calcineurin-like phosphoesterase" evidence="1">
    <location>
        <begin position="30"/>
        <end position="175"/>
    </location>
</feature>
<protein>
    <submittedName>
        <fullName evidence="2">Calcineurin-like phosphoesterase</fullName>
    </submittedName>
</protein>
<proteinExistence type="predicted"/>
<dbReference type="STRING" id="561720.SAMN06275492_10653"/>
<dbReference type="GO" id="GO:0016787">
    <property type="term" value="F:hydrolase activity"/>
    <property type="evidence" value="ECO:0007669"/>
    <property type="project" value="InterPro"/>
</dbReference>
<dbReference type="EMBL" id="FXBB01000006">
    <property type="protein sequence ID" value="SMG19960.1"/>
    <property type="molecule type" value="Genomic_DNA"/>
</dbReference>
<organism evidence="2 3">
    <name type="scientific">Dethiosulfovibrio salsuginis</name>
    <dbReference type="NCBI Taxonomy" id="561720"/>
    <lineage>
        <taxon>Bacteria</taxon>
        <taxon>Thermotogati</taxon>
        <taxon>Synergistota</taxon>
        <taxon>Synergistia</taxon>
        <taxon>Synergistales</taxon>
        <taxon>Dethiosulfovibrionaceae</taxon>
        <taxon>Dethiosulfovibrio</taxon>
    </lineage>
</organism>
<dbReference type="Pfam" id="PF00149">
    <property type="entry name" value="Metallophos"/>
    <property type="match status" value="1"/>
</dbReference>
<accession>A0A1X7IXJ5</accession>
<gene>
    <name evidence="2" type="ORF">SAMN06275492_10653</name>
</gene>
<dbReference type="RefSeq" id="WP_159448220.1">
    <property type="nucleotide sequence ID" value="NZ_FXBB01000006.1"/>
</dbReference>
<dbReference type="OrthoDB" id="2111073at2"/>
<dbReference type="AlphaFoldDB" id="A0A1X7IXJ5"/>
<reference evidence="3" key="1">
    <citation type="submission" date="2017-04" db="EMBL/GenBank/DDBJ databases">
        <authorList>
            <person name="Varghese N."/>
            <person name="Submissions S."/>
        </authorList>
    </citation>
    <scope>NUCLEOTIDE SEQUENCE [LARGE SCALE GENOMIC DNA]</scope>
    <source>
        <strain evidence="3">USBA 82</strain>
    </source>
</reference>
<evidence type="ECO:0000313" key="3">
    <source>
        <dbReference type="Proteomes" id="UP000193355"/>
    </source>
</evidence>
<sequence length="205" mass="23091">MKRFIAGAFRAFGAVYIPEELIGRPGEFLLHVSDTPSSFFPDLNRIISKVRPLWVVHTGDLVDQVKLGLYPSLINTYRDRIPRLSAILDRGSRKGDFQVVISLGNHDDSDTVEEFFPHCHIIDKVGGFSVYGWSFKASHYSSLISGSKDVIGLFGHDLSSLEGDPFGLNGIKNVNLFSLKTGEVYEIPYPRYIDDQRQMKRRIGL</sequence>
<name>A0A1X7IXJ5_9BACT</name>
<dbReference type="InterPro" id="IPR029052">
    <property type="entry name" value="Metallo-depent_PP-like"/>
</dbReference>
<evidence type="ECO:0000313" key="2">
    <source>
        <dbReference type="EMBL" id="SMG19960.1"/>
    </source>
</evidence>
<evidence type="ECO:0000259" key="1">
    <source>
        <dbReference type="Pfam" id="PF00149"/>
    </source>
</evidence>
<dbReference type="InterPro" id="IPR004843">
    <property type="entry name" value="Calcineurin-like_PHP"/>
</dbReference>
<dbReference type="Proteomes" id="UP000193355">
    <property type="component" value="Unassembled WGS sequence"/>
</dbReference>
<keyword evidence="3" id="KW-1185">Reference proteome</keyword>